<dbReference type="GO" id="GO:0005765">
    <property type="term" value="C:lysosomal membrane"/>
    <property type="evidence" value="ECO:0007669"/>
    <property type="project" value="UniProtKB-SubCell"/>
</dbReference>
<reference evidence="12" key="1">
    <citation type="submission" date="2019-09" db="EMBL/GenBank/DDBJ databases">
        <title>Draft genome information of white flower Hibiscus syriacus.</title>
        <authorList>
            <person name="Kim Y.-M."/>
        </authorList>
    </citation>
    <scope>NUCLEOTIDE SEQUENCE [LARGE SCALE GENOMIC DNA]</scope>
    <source>
        <strain evidence="12">YM2019G1</strain>
    </source>
</reference>
<proteinExistence type="inferred from homology"/>
<keyword evidence="8" id="KW-0458">Lysosome</keyword>
<dbReference type="Gene3D" id="3.20.20.80">
    <property type="entry name" value="Glycosidases"/>
    <property type="match status" value="1"/>
</dbReference>
<dbReference type="GO" id="GO:0009505">
    <property type="term" value="C:plant-type cell wall"/>
    <property type="evidence" value="ECO:0007669"/>
    <property type="project" value="TreeGrafter"/>
</dbReference>
<dbReference type="SUPFAM" id="SSF51445">
    <property type="entry name" value="(Trans)glycosidases"/>
    <property type="match status" value="1"/>
</dbReference>
<keyword evidence="5" id="KW-0378">Hydrolase</keyword>
<organism evidence="12 13">
    <name type="scientific">Hibiscus syriacus</name>
    <name type="common">Rose of Sharon</name>
    <dbReference type="NCBI Taxonomy" id="106335"/>
    <lineage>
        <taxon>Eukaryota</taxon>
        <taxon>Viridiplantae</taxon>
        <taxon>Streptophyta</taxon>
        <taxon>Embryophyta</taxon>
        <taxon>Tracheophyta</taxon>
        <taxon>Spermatophyta</taxon>
        <taxon>Magnoliopsida</taxon>
        <taxon>eudicotyledons</taxon>
        <taxon>Gunneridae</taxon>
        <taxon>Pentapetalae</taxon>
        <taxon>rosids</taxon>
        <taxon>malvids</taxon>
        <taxon>Malvales</taxon>
        <taxon>Malvaceae</taxon>
        <taxon>Malvoideae</taxon>
        <taxon>Hibiscus</taxon>
    </lineage>
</organism>
<evidence type="ECO:0000256" key="2">
    <source>
        <dbReference type="ARBA" id="ARBA00009800"/>
    </source>
</evidence>
<feature type="chain" id="PRO_5025339424" evidence="11">
    <location>
        <begin position="28"/>
        <end position="472"/>
    </location>
</feature>
<dbReference type="PANTHER" id="PTHR14363:SF17">
    <property type="entry name" value="HEPARANASE-LIKE PROTEIN 3"/>
    <property type="match status" value="1"/>
</dbReference>
<dbReference type="InterPro" id="IPR005199">
    <property type="entry name" value="Glyco_hydro_79"/>
</dbReference>
<evidence type="ECO:0000313" key="12">
    <source>
        <dbReference type="EMBL" id="KAE8690960.1"/>
    </source>
</evidence>
<gene>
    <name evidence="12" type="ORF">F3Y22_tig00110893pilonHSYRG00802</name>
</gene>
<evidence type="ECO:0000256" key="7">
    <source>
        <dbReference type="ARBA" id="ARBA00023180"/>
    </source>
</evidence>
<keyword evidence="6" id="KW-0472">Membrane</keyword>
<protein>
    <submittedName>
        <fullName evidence="12">Heparanase-like protein 3</fullName>
    </submittedName>
</protein>
<comment type="function">
    <text evidence="10">Endoglycosidase which is a cell surface and extracellular matrix-degrading enzyme. Cleaves heparan sulfate proteoglycans (HSPGs) into heparan sulfate side chains and core proteoglycans.</text>
</comment>
<evidence type="ECO:0000256" key="10">
    <source>
        <dbReference type="ARBA" id="ARBA00055929"/>
    </source>
</evidence>
<accession>A0A6A2ZH87</accession>
<evidence type="ECO:0000256" key="5">
    <source>
        <dbReference type="ARBA" id="ARBA00022801"/>
    </source>
</evidence>
<keyword evidence="3" id="KW-0964">Secreted</keyword>
<evidence type="ECO:0000256" key="11">
    <source>
        <dbReference type="SAM" id="SignalP"/>
    </source>
</evidence>
<dbReference type="EMBL" id="VEPZ02001150">
    <property type="protein sequence ID" value="KAE8690960.1"/>
    <property type="molecule type" value="Genomic_DNA"/>
</dbReference>
<dbReference type="PANTHER" id="PTHR14363">
    <property type="entry name" value="HEPARANASE-RELATED"/>
    <property type="match status" value="1"/>
</dbReference>
<keyword evidence="4 11" id="KW-0732">Signal</keyword>
<comment type="similarity">
    <text evidence="2">Belongs to the glycosyl hydrolase 79 family.</text>
</comment>
<feature type="signal peptide" evidence="11">
    <location>
        <begin position="1"/>
        <end position="27"/>
    </location>
</feature>
<dbReference type="Proteomes" id="UP000436088">
    <property type="component" value="Unassembled WGS sequence"/>
</dbReference>
<sequence length="472" mass="51891">MGFQIWPMGSFCFWVCFVVLSSASSQAADGTVEGTVFIDGKAAIGRIDEDFICATLDWWPPEKCDYGTCSWGLAGLLNLIFGLNALAGRTIDSNGEAVGAWNYTNAESFIRYTVKKNYTIHGWELGNELCGSGVGTRVSADQYAVDTAALQSVVENVYKNVDLKPLIFAPGGFYDSDWFKEYVNKTIKSVDVVTHHIYNLGPGVDDHLVEKILDPSVLEGESGTFSGLHNIIKSSPTSAIAWVGEAGGAYNSGHNLVTNAFVFSFWYLDQLAMASKYDTKTYCRQSLVGGNYGLLNTTNFEPNPDYYSALLWHRLMGRNVLLTSFTGTEKIRSYTHCAKQSKGITLLLINLDNSTTVHAKLAFNSTMTLRRKHRSRTSHHKHKVHKTTIIKLPKGTDAKITREEYHLTAKYGNLQSQTMLLNGNVLSVNSSGIIPALEPLHVISAKPITVAPLSIVFVHMPDVSVPACKVQP</sequence>
<comment type="caution">
    <text evidence="12">The sequence shown here is derived from an EMBL/GenBank/DDBJ whole genome shotgun (WGS) entry which is preliminary data.</text>
</comment>
<evidence type="ECO:0000256" key="1">
    <source>
        <dbReference type="ARBA" id="ARBA00004613"/>
    </source>
</evidence>
<dbReference type="AlphaFoldDB" id="A0A6A2ZH87"/>
<name>A0A6A2ZH87_HIBSY</name>
<dbReference type="Pfam" id="PF03662">
    <property type="entry name" value="Glyco_hydro_79n"/>
    <property type="match status" value="1"/>
</dbReference>
<dbReference type="GO" id="GO:0004566">
    <property type="term" value="F:beta-glucuronidase activity"/>
    <property type="evidence" value="ECO:0007669"/>
    <property type="project" value="TreeGrafter"/>
</dbReference>
<evidence type="ECO:0000313" key="13">
    <source>
        <dbReference type="Proteomes" id="UP000436088"/>
    </source>
</evidence>
<dbReference type="FunFam" id="3.20.20.80:FF:000023">
    <property type="entry name" value="heparanase-like protein 3"/>
    <property type="match status" value="1"/>
</dbReference>
<evidence type="ECO:0000256" key="4">
    <source>
        <dbReference type="ARBA" id="ARBA00022729"/>
    </source>
</evidence>
<evidence type="ECO:0000256" key="8">
    <source>
        <dbReference type="ARBA" id="ARBA00023228"/>
    </source>
</evidence>
<comment type="subcellular location">
    <subcellularLocation>
        <location evidence="9">Lysosome membrane</location>
        <topology evidence="9">Peripheral membrane protein</topology>
    </subcellularLocation>
    <subcellularLocation>
        <location evidence="1">Secreted</location>
    </subcellularLocation>
</comment>
<keyword evidence="7" id="KW-0325">Glycoprotein</keyword>
<keyword evidence="13" id="KW-1185">Reference proteome</keyword>
<evidence type="ECO:0000256" key="6">
    <source>
        <dbReference type="ARBA" id="ARBA00023136"/>
    </source>
</evidence>
<dbReference type="GO" id="GO:0005576">
    <property type="term" value="C:extracellular region"/>
    <property type="evidence" value="ECO:0007669"/>
    <property type="project" value="UniProtKB-SubCell"/>
</dbReference>
<evidence type="ECO:0000256" key="3">
    <source>
        <dbReference type="ARBA" id="ARBA00022525"/>
    </source>
</evidence>
<evidence type="ECO:0000256" key="9">
    <source>
        <dbReference type="ARBA" id="ARBA00023765"/>
    </source>
</evidence>
<dbReference type="InterPro" id="IPR017853">
    <property type="entry name" value="GH"/>
</dbReference>